<reference evidence="2" key="1">
    <citation type="submission" date="2017-09" db="EMBL/GenBank/DDBJ databases">
        <authorList>
            <person name="Feng G."/>
            <person name="Zhu H."/>
        </authorList>
    </citation>
    <scope>NUCLEOTIDE SEQUENCE [LARGE SCALE GENOMIC DNA]</scope>
    <source>
        <strain evidence="2">1PNM-20</strain>
    </source>
</reference>
<proteinExistence type="predicted"/>
<comment type="caution">
    <text evidence="1">The sequence shown here is derived from an EMBL/GenBank/DDBJ whole genome shotgun (WGS) entry which is preliminary data.</text>
</comment>
<evidence type="ECO:0000313" key="1">
    <source>
        <dbReference type="EMBL" id="PAX06675.1"/>
    </source>
</evidence>
<protein>
    <submittedName>
        <fullName evidence="1">Uncharacterized protein</fullName>
    </submittedName>
</protein>
<keyword evidence="2" id="KW-1185">Reference proteome</keyword>
<dbReference type="EMBL" id="NSLI01000005">
    <property type="protein sequence ID" value="PAX06675.1"/>
    <property type="molecule type" value="Genomic_DNA"/>
</dbReference>
<organism evidence="1 2">
    <name type="scientific">Sphingomonas lenta</name>
    <dbReference type="NCBI Taxonomy" id="1141887"/>
    <lineage>
        <taxon>Bacteria</taxon>
        <taxon>Pseudomonadati</taxon>
        <taxon>Pseudomonadota</taxon>
        <taxon>Alphaproteobacteria</taxon>
        <taxon>Sphingomonadales</taxon>
        <taxon>Sphingomonadaceae</taxon>
        <taxon>Sphingomonas</taxon>
    </lineage>
</organism>
<dbReference type="RefSeq" id="WP_095999420.1">
    <property type="nucleotide sequence ID" value="NZ_NSLI01000005.1"/>
</dbReference>
<dbReference type="Proteomes" id="UP000218151">
    <property type="component" value="Unassembled WGS sequence"/>
</dbReference>
<evidence type="ECO:0000313" key="2">
    <source>
        <dbReference type="Proteomes" id="UP000218151"/>
    </source>
</evidence>
<accession>A0A2A2SBV3</accession>
<gene>
    <name evidence="1" type="ORF">CKY28_16205</name>
</gene>
<sequence length="134" mass="13864">MMLITLALLMQEAPVLGPIGRQALPSKGCAAYLWNNGPKRQLVAMATAEPGVIRLHLDGKTVDVARAEARGAAGFGFAGTTEYRGPDVMAVLDMTVQTRGDLSGGAVVPAATLRVERPGRDVLVAPVAGLIGCV</sequence>
<dbReference type="OrthoDB" id="7595402at2"/>
<name>A0A2A2SBV3_9SPHN</name>
<dbReference type="AlphaFoldDB" id="A0A2A2SBV3"/>